<sequence length="119" mass="13789">MAAGLKKGSNDRRRNKKREVRLGDFSPRFSKQGNLEAYRRELQKRVNIVTYDIGRMRCQVSEAPTSTARAFVKKRLEELLAEKRFIEYQLSTLNNNPWSIEKSIDNVDFGHPGSHAHLN</sequence>
<dbReference type="GeneID" id="31929943"/>
<name>A0AB72UIT3_9PROT</name>
<proteinExistence type="predicted"/>
<evidence type="ECO:0000313" key="3">
    <source>
        <dbReference type="Proteomes" id="UP000007127"/>
    </source>
</evidence>
<keyword evidence="2" id="KW-0614">Plasmid</keyword>
<organism evidence="2 3">
    <name type="scientific">Thalassospira xiamenensis M-5 = DSM 17429</name>
    <dbReference type="NCBI Taxonomy" id="1123366"/>
    <lineage>
        <taxon>Bacteria</taxon>
        <taxon>Pseudomonadati</taxon>
        <taxon>Pseudomonadota</taxon>
        <taxon>Alphaproteobacteria</taxon>
        <taxon>Rhodospirillales</taxon>
        <taxon>Thalassospiraceae</taxon>
        <taxon>Thalassospira</taxon>
    </lineage>
</organism>
<accession>A0AB72UIT3</accession>
<evidence type="ECO:0000313" key="2">
    <source>
        <dbReference type="EMBL" id="AJD54376.1"/>
    </source>
</evidence>
<dbReference type="RefSeq" id="WP_007090974.1">
    <property type="nucleotide sequence ID" value="NZ_CP004389.1"/>
</dbReference>
<gene>
    <name evidence="2" type="ORF">TH3_21518</name>
</gene>
<dbReference type="KEGG" id="txi:TH3_21518"/>
<evidence type="ECO:0000256" key="1">
    <source>
        <dbReference type="SAM" id="MobiDB-lite"/>
    </source>
</evidence>
<protein>
    <submittedName>
        <fullName evidence="2">Uncharacterized protein</fullName>
    </submittedName>
</protein>
<dbReference type="EMBL" id="CP004389">
    <property type="protein sequence ID" value="AJD54376.1"/>
    <property type="molecule type" value="Genomic_DNA"/>
</dbReference>
<dbReference type="AlphaFoldDB" id="A0AB72UIT3"/>
<feature type="region of interest" description="Disordered" evidence="1">
    <location>
        <begin position="1"/>
        <end position="25"/>
    </location>
</feature>
<dbReference type="Proteomes" id="UP000007127">
    <property type="component" value="Plasmid"/>
</dbReference>
<reference evidence="2 3" key="1">
    <citation type="journal article" date="2012" name="J. Bacteriol.">
        <title>Genome sequence of Thalassospira xiamenensis type strain M-5.</title>
        <authorList>
            <person name="Lai Q."/>
            <person name="Shao Z."/>
        </authorList>
    </citation>
    <scope>NUCLEOTIDE SEQUENCE [LARGE SCALE GENOMIC DNA]</scope>
    <source>
        <strain evidence="2 3">M-5</strain>
    </source>
</reference>
<geneLocation type="plasmid" evidence="3"/>